<dbReference type="GO" id="GO:0003723">
    <property type="term" value="F:RNA binding"/>
    <property type="evidence" value="ECO:0007669"/>
    <property type="project" value="InterPro"/>
</dbReference>
<dbReference type="InterPro" id="IPR028364">
    <property type="entry name" value="Ribosomal_uL1/biogenesis"/>
</dbReference>
<dbReference type="InterPro" id="IPR002143">
    <property type="entry name" value="Ribosomal_uL1"/>
</dbReference>
<dbReference type="GO" id="GO:0005762">
    <property type="term" value="C:mitochondrial large ribosomal subunit"/>
    <property type="evidence" value="ECO:0007669"/>
    <property type="project" value="TreeGrafter"/>
</dbReference>
<keyword evidence="3" id="KW-0687">Ribonucleoprotein</keyword>
<dbReference type="GO" id="GO:0006412">
    <property type="term" value="P:translation"/>
    <property type="evidence" value="ECO:0007669"/>
    <property type="project" value="InterPro"/>
</dbReference>
<name>A0AAV5RVV6_MAUHU</name>
<evidence type="ECO:0000256" key="3">
    <source>
        <dbReference type="ARBA" id="ARBA00023274"/>
    </source>
</evidence>
<evidence type="ECO:0000313" key="4">
    <source>
        <dbReference type="EMBL" id="GMM55578.1"/>
    </source>
</evidence>
<keyword evidence="5" id="KW-1185">Reference proteome</keyword>
<comment type="caution">
    <text evidence="4">The sequence shown here is derived from an EMBL/GenBank/DDBJ whole genome shotgun (WGS) entry which is preliminary data.</text>
</comment>
<evidence type="ECO:0000313" key="5">
    <source>
        <dbReference type="Proteomes" id="UP001377567"/>
    </source>
</evidence>
<evidence type="ECO:0000256" key="2">
    <source>
        <dbReference type="ARBA" id="ARBA00022980"/>
    </source>
</evidence>
<dbReference type="CDD" id="cd00403">
    <property type="entry name" value="Ribosomal_L1"/>
    <property type="match status" value="1"/>
</dbReference>
<evidence type="ECO:0000256" key="1">
    <source>
        <dbReference type="ARBA" id="ARBA00010531"/>
    </source>
</evidence>
<gene>
    <name evidence="4" type="ORF">DAKH74_021940</name>
</gene>
<dbReference type="Pfam" id="PF00687">
    <property type="entry name" value="Ribosomal_L1"/>
    <property type="match status" value="1"/>
</dbReference>
<dbReference type="AlphaFoldDB" id="A0AAV5RVV6"/>
<protein>
    <submittedName>
        <fullName evidence="4">Mitochondrial 54S ribosomal protein</fullName>
    </submittedName>
</protein>
<dbReference type="InterPro" id="IPR016095">
    <property type="entry name" value="Ribosomal_uL1_3-a/b-sand"/>
</dbReference>
<proteinExistence type="inferred from homology"/>
<accession>A0AAV5RVV6</accession>
<dbReference type="InterPro" id="IPR023674">
    <property type="entry name" value="Ribosomal_uL1-like"/>
</dbReference>
<keyword evidence="2 4" id="KW-0689">Ribosomal protein</keyword>
<organism evidence="4 5">
    <name type="scientific">Maudiozyma humilis</name>
    <name type="common">Sour dough yeast</name>
    <name type="synonym">Kazachstania humilis</name>
    <dbReference type="NCBI Taxonomy" id="51915"/>
    <lineage>
        <taxon>Eukaryota</taxon>
        <taxon>Fungi</taxon>
        <taxon>Dikarya</taxon>
        <taxon>Ascomycota</taxon>
        <taxon>Saccharomycotina</taxon>
        <taxon>Saccharomycetes</taxon>
        <taxon>Saccharomycetales</taxon>
        <taxon>Saccharomycetaceae</taxon>
        <taxon>Maudiozyma</taxon>
    </lineage>
</organism>
<comment type="similarity">
    <text evidence="1">Belongs to the universal ribosomal protein uL1 family.</text>
</comment>
<sequence>MRSFTLRPLSCGFRQAQRMLSTTAKAAAEETVVSAPIATPAKTLTKDQLKKRELRKFLKSKAAARKPASEHPLYKTIPEALRYLRAAEVGQPSSQQTISLTTLVVGEKGVPPLFGNVSFPTPLRQSKVAVFSSDAELLKKLNEQFHLHVSGGMDLIASIKAGEVKVDFDKAFSTPELASALNSQLGRVLGPRGVLPSVKKGTVGANLESLIQENLGSMPFRERNKCISIGVAKTTFSDEEVVANIIAARAAFKGSVATQKAKKQSMLSKTTISSSHGPGMVIDFA</sequence>
<dbReference type="Proteomes" id="UP001377567">
    <property type="component" value="Unassembled WGS sequence"/>
</dbReference>
<dbReference type="EMBL" id="BTGD01000005">
    <property type="protein sequence ID" value="GMM55578.1"/>
    <property type="molecule type" value="Genomic_DNA"/>
</dbReference>
<dbReference type="SUPFAM" id="SSF56808">
    <property type="entry name" value="Ribosomal protein L1"/>
    <property type="match status" value="1"/>
</dbReference>
<dbReference type="GO" id="GO:0003735">
    <property type="term" value="F:structural constituent of ribosome"/>
    <property type="evidence" value="ECO:0007669"/>
    <property type="project" value="InterPro"/>
</dbReference>
<dbReference type="PIRSF" id="PIRSF002155">
    <property type="entry name" value="Ribosomal_L1"/>
    <property type="match status" value="1"/>
</dbReference>
<reference evidence="4 5" key="1">
    <citation type="journal article" date="2023" name="Elife">
        <title>Identification of key yeast species and microbe-microbe interactions impacting larval growth of Drosophila in the wild.</title>
        <authorList>
            <person name="Mure A."/>
            <person name="Sugiura Y."/>
            <person name="Maeda R."/>
            <person name="Honda K."/>
            <person name="Sakurai N."/>
            <person name="Takahashi Y."/>
            <person name="Watada M."/>
            <person name="Katoh T."/>
            <person name="Gotoh A."/>
            <person name="Gotoh Y."/>
            <person name="Taniguchi I."/>
            <person name="Nakamura K."/>
            <person name="Hayashi T."/>
            <person name="Katayama T."/>
            <person name="Uemura T."/>
            <person name="Hattori Y."/>
        </authorList>
    </citation>
    <scope>NUCLEOTIDE SEQUENCE [LARGE SCALE GENOMIC DNA]</scope>
    <source>
        <strain evidence="4 5">KH-74</strain>
    </source>
</reference>
<dbReference type="Gene3D" id="3.40.50.790">
    <property type="match status" value="1"/>
</dbReference>
<dbReference type="Gene3D" id="3.30.190.20">
    <property type="match status" value="1"/>
</dbReference>
<dbReference type="PANTHER" id="PTHR36427">
    <property type="entry name" value="54S RIBOSOMAL PROTEIN L1, MITOCHONDRIAL"/>
    <property type="match status" value="1"/>
</dbReference>
<dbReference type="PANTHER" id="PTHR36427:SF3">
    <property type="entry name" value="LARGE RIBOSOMAL SUBUNIT PROTEIN UL1M"/>
    <property type="match status" value="1"/>
</dbReference>